<dbReference type="EMBL" id="BAAALD010000060">
    <property type="protein sequence ID" value="GAA1103842.1"/>
    <property type="molecule type" value="Genomic_DNA"/>
</dbReference>
<proteinExistence type="predicted"/>
<evidence type="ECO:0000256" key="1">
    <source>
        <dbReference type="SAM" id="MobiDB-lite"/>
    </source>
</evidence>
<accession>A0ABP4EG75</accession>
<name>A0ABP4EG75_9ACTN</name>
<reference evidence="3" key="1">
    <citation type="journal article" date="2019" name="Int. J. Syst. Evol. Microbiol.">
        <title>The Global Catalogue of Microorganisms (GCM) 10K type strain sequencing project: providing services to taxonomists for standard genome sequencing and annotation.</title>
        <authorList>
            <consortium name="The Broad Institute Genomics Platform"/>
            <consortium name="The Broad Institute Genome Sequencing Center for Infectious Disease"/>
            <person name="Wu L."/>
            <person name="Ma J."/>
        </authorList>
    </citation>
    <scope>NUCLEOTIDE SEQUENCE [LARGE SCALE GENOMIC DNA]</scope>
    <source>
        <strain evidence="3">JCM 13002</strain>
    </source>
</reference>
<dbReference type="Gene3D" id="1.10.510.10">
    <property type="entry name" value="Transferase(Phosphotransferase) domain 1"/>
    <property type="match status" value="1"/>
</dbReference>
<feature type="region of interest" description="Disordered" evidence="1">
    <location>
        <begin position="276"/>
        <end position="345"/>
    </location>
</feature>
<sequence length="654" mass="68304">MSAGPAAPVEFAALTLGGELGRGGQGSVHRVCNKRINESAADGGWEVVYKEYAPAVLPQVDAGALAAAVALPGRLTGEQARWLCEKTSWPAAVVRRGGQTCGFLMRAVPDRFHFTLRTLAAGNQGSPRLATLEYLLNDDAYVAGIGLTVTDRDRLLLLADLATTLDRLHRFGVAVGDLSPKNLLFTLAPRPECFLIDCDAARTDRATVLPQAETPDWQVPAGEERATPHSDTYKLALLAVRLFARDQSTTDPAALAAIVPALGALARASLRTDPAARPTPAAWAEQLASASGSLKPGRGPKAAGGTKPGGAAKPKPPTGPAALRPRVNSGGGPAGSAAGNAGAGSTAAGVGKVLAAVAAVVAVLLFVTHRDDSHPADAKAAADSHPLTLSHPPRPAGSSYRIPQPDPTVSSTRPRTPTPTPTPTPSPSPSPTDPVATAGVGDCFYDTGTSGHADLTPATCTAGTFKVVRINEGSTDLDGCANVPGNDESVSSKRYSRVLCLSYQSSGGDSYHARQGDCVFGPSGTGPWSVLSCRTGAFKVLAVYRGTSDHSKCDNWPHYNQWRTVSGPKGADLDVLQCLSMVFPDDAGYATVRECLLKSGSTFTNVGSCDRSNVYVTGRTSTPNYPTFCGQDGSTYWRSNEFPDLGYTVCWRWR</sequence>
<keyword evidence="3" id="KW-1185">Reference proteome</keyword>
<evidence type="ECO:0008006" key="4">
    <source>
        <dbReference type="Google" id="ProtNLM"/>
    </source>
</evidence>
<feature type="region of interest" description="Disordered" evidence="1">
    <location>
        <begin position="376"/>
        <end position="439"/>
    </location>
</feature>
<protein>
    <recommendedName>
        <fullName evidence="4">Protein kinase domain-containing protein</fullName>
    </recommendedName>
</protein>
<dbReference type="InterPro" id="IPR011009">
    <property type="entry name" value="Kinase-like_dom_sf"/>
</dbReference>
<dbReference type="SUPFAM" id="SSF56112">
    <property type="entry name" value="Protein kinase-like (PK-like)"/>
    <property type="match status" value="1"/>
</dbReference>
<feature type="compositionally biased region" description="Low complexity" evidence="1">
    <location>
        <begin position="295"/>
        <end position="313"/>
    </location>
</feature>
<feature type="compositionally biased region" description="Low complexity" evidence="1">
    <location>
        <begin position="335"/>
        <end position="345"/>
    </location>
</feature>
<evidence type="ECO:0000313" key="3">
    <source>
        <dbReference type="Proteomes" id="UP001499987"/>
    </source>
</evidence>
<dbReference type="Proteomes" id="UP001499987">
    <property type="component" value="Unassembled WGS sequence"/>
</dbReference>
<comment type="caution">
    <text evidence="2">The sequence shown here is derived from an EMBL/GenBank/DDBJ whole genome shotgun (WGS) entry which is preliminary data.</text>
</comment>
<organism evidence="2 3">
    <name type="scientific">Kitasatospora arboriphila</name>
    <dbReference type="NCBI Taxonomy" id="258052"/>
    <lineage>
        <taxon>Bacteria</taxon>
        <taxon>Bacillati</taxon>
        <taxon>Actinomycetota</taxon>
        <taxon>Actinomycetes</taxon>
        <taxon>Kitasatosporales</taxon>
        <taxon>Streptomycetaceae</taxon>
        <taxon>Kitasatospora</taxon>
    </lineage>
</organism>
<evidence type="ECO:0000313" key="2">
    <source>
        <dbReference type="EMBL" id="GAA1103842.1"/>
    </source>
</evidence>
<dbReference type="RefSeq" id="WP_344626174.1">
    <property type="nucleotide sequence ID" value="NZ_BAAALD010000060.1"/>
</dbReference>
<gene>
    <name evidence="2" type="ORF">GCM10009663_52770</name>
</gene>
<feature type="compositionally biased region" description="Pro residues" evidence="1">
    <location>
        <begin position="416"/>
        <end position="432"/>
    </location>
</feature>